<dbReference type="InterPro" id="IPR051310">
    <property type="entry name" value="MCP_chemotaxis"/>
</dbReference>
<dbReference type="InterPro" id="IPR000014">
    <property type="entry name" value="PAS"/>
</dbReference>
<dbReference type="Gene3D" id="1.10.287.950">
    <property type="entry name" value="Methyl-accepting chemotaxis protein"/>
    <property type="match status" value="1"/>
</dbReference>
<feature type="domain" description="HAMP" evidence="7">
    <location>
        <begin position="156"/>
        <end position="202"/>
    </location>
</feature>
<dbReference type="RefSeq" id="WP_199444639.1">
    <property type="nucleotide sequence ID" value="NZ_BANC01000009.1"/>
</dbReference>
<accession>A0A0D6PC84</accession>
<dbReference type="SUPFAM" id="SSF55785">
    <property type="entry name" value="PYP-like sensor domain (PAS domain)"/>
    <property type="match status" value="1"/>
</dbReference>
<reference evidence="8 9" key="1">
    <citation type="submission" date="2012-11" db="EMBL/GenBank/DDBJ databases">
        <title>Whole genome sequence of Acidocella aminolytica 101 = DSM 11237.</title>
        <authorList>
            <person name="Azuma Y."/>
            <person name="Higashiura N."/>
            <person name="Hirakawa H."/>
            <person name="Matsushita K."/>
        </authorList>
    </citation>
    <scope>NUCLEOTIDE SEQUENCE [LARGE SCALE GENOMIC DNA]</scope>
    <source>
        <strain evidence="9">101 / DSM 11237</strain>
    </source>
</reference>
<dbReference type="PANTHER" id="PTHR43531">
    <property type="entry name" value="PROTEIN ICFG"/>
    <property type="match status" value="1"/>
</dbReference>
<gene>
    <name evidence="8" type="ORF">Aam_009_016</name>
</gene>
<name>A0A0D6PC84_9PROT</name>
<dbReference type="EMBL" id="BANC01000009">
    <property type="protein sequence ID" value="GAN78813.1"/>
    <property type="molecule type" value="Genomic_DNA"/>
</dbReference>
<dbReference type="PROSITE" id="PS50111">
    <property type="entry name" value="CHEMOTAXIS_TRANSDUC_2"/>
    <property type="match status" value="1"/>
</dbReference>
<evidence type="ECO:0000256" key="3">
    <source>
        <dbReference type="PROSITE-ProRule" id="PRU00284"/>
    </source>
</evidence>
<evidence type="ECO:0000259" key="5">
    <source>
        <dbReference type="PROSITE" id="PS50111"/>
    </source>
</evidence>
<evidence type="ECO:0000313" key="8">
    <source>
        <dbReference type="EMBL" id="GAN78813.1"/>
    </source>
</evidence>
<dbReference type="SUPFAM" id="SSF58104">
    <property type="entry name" value="Methyl-accepting chemotaxis protein (MCP) signaling domain"/>
    <property type="match status" value="1"/>
</dbReference>
<dbReference type="InterPro" id="IPR035965">
    <property type="entry name" value="PAS-like_dom_sf"/>
</dbReference>
<dbReference type="InterPro" id="IPR003660">
    <property type="entry name" value="HAMP_dom"/>
</dbReference>
<dbReference type="SMART" id="SM00086">
    <property type="entry name" value="PAC"/>
    <property type="match status" value="1"/>
</dbReference>
<evidence type="ECO:0000256" key="4">
    <source>
        <dbReference type="SAM" id="Coils"/>
    </source>
</evidence>
<dbReference type="AlphaFoldDB" id="A0A0D6PC84"/>
<dbReference type="GO" id="GO:0004888">
    <property type="term" value="F:transmembrane signaling receptor activity"/>
    <property type="evidence" value="ECO:0007669"/>
    <property type="project" value="InterPro"/>
</dbReference>
<dbReference type="Gene3D" id="3.30.450.20">
    <property type="entry name" value="PAS domain"/>
    <property type="match status" value="1"/>
</dbReference>
<feature type="domain" description="PAC" evidence="6">
    <location>
        <begin position="109"/>
        <end position="161"/>
    </location>
</feature>
<dbReference type="PROSITE" id="PS50113">
    <property type="entry name" value="PAC"/>
    <property type="match status" value="1"/>
</dbReference>
<dbReference type="InterPro" id="IPR001610">
    <property type="entry name" value="PAC"/>
</dbReference>
<dbReference type="InterPro" id="IPR004090">
    <property type="entry name" value="Chemotax_Me-accpt_rcpt"/>
</dbReference>
<organism evidence="8 9">
    <name type="scientific">Acidocella aminolytica 101 = DSM 11237</name>
    <dbReference type="NCBI Taxonomy" id="1120923"/>
    <lineage>
        <taxon>Bacteria</taxon>
        <taxon>Pseudomonadati</taxon>
        <taxon>Pseudomonadota</taxon>
        <taxon>Alphaproteobacteria</taxon>
        <taxon>Acetobacterales</taxon>
        <taxon>Acidocellaceae</taxon>
        <taxon>Acidocella</taxon>
    </lineage>
</organism>
<dbReference type="PANTHER" id="PTHR43531:SF11">
    <property type="entry name" value="METHYL-ACCEPTING CHEMOTAXIS PROTEIN 3"/>
    <property type="match status" value="1"/>
</dbReference>
<keyword evidence="1" id="KW-0145">Chemotaxis</keyword>
<evidence type="ECO:0000259" key="7">
    <source>
        <dbReference type="PROSITE" id="PS50885"/>
    </source>
</evidence>
<dbReference type="GO" id="GO:0006935">
    <property type="term" value="P:chemotaxis"/>
    <property type="evidence" value="ECO:0007669"/>
    <property type="project" value="UniProtKB-KW"/>
</dbReference>
<dbReference type="GO" id="GO:0016020">
    <property type="term" value="C:membrane"/>
    <property type="evidence" value="ECO:0007669"/>
    <property type="project" value="InterPro"/>
</dbReference>
<evidence type="ECO:0000256" key="2">
    <source>
        <dbReference type="ARBA" id="ARBA00029447"/>
    </source>
</evidence>
<sequence length="445" mass="47752">MAQRVLYTPVRGRNSKVKKVVKLALDITQPHEKAAEDLVILNAIYRSQAVISFKPDGPILEANENFLATVGYRLEETKGQHHRMFVEPDFAASPDYAQFWQRLNDGDFFSADYHRIGKGGRDIWLQASYNPVFNAKGQVVKIVKFATDLSERMENIQQIGQGLEELAKGNLQTRLSRPLIPSIDRLRGDFNNAAAAFQATMRDISISAESILQTSAAVNESAGQLSQRAERQAASLEETAAALEEITTTVRKSAEIAHRMRAMAGKARGDTESSGQVAGKAVLAMGKIDDSSVKIANIIGVIDEIAFQTNLLALNAGVEAARAGAAGRGFAVVATEVRALAQRSAEAAKEIKALIAGHVLEIDNAVGAATASAQEQSAGLGQVNSAVNQMDQMTQANAAMAEEAAAASLTLEHDAENISRLLARFNTGGVTHRPARAHKAKEEAV</sequence>
<dbReference type="Pfam" id="PF08447">
    <property type="entry name" value="PAS_3"/>
    <property type="match status" value="1"/>
</dbReference>
<evidence type="ECO:0000256" key="1">
    <source>
        <dbReference type="ARBA" id="ARBA00022500"/>
    </source>
</evidence>
<dbReference type="PRINTS" id="PR00260">
    <property type="entry name" value="CHEMTRNSDUCR"/>
</dbReference>
<dbReference type="PROSITE" id="PS50885">
    <property type="entry name" value="HAMP"/>
    <property type="match status" value="1"/>
</dbReference>
<keyword evidence="3" id="KW-0807">Transducer</keyword>
<dbReference type="InterPro" id="IPR004089">
    <property type="entry name" value="MCPsignal_dom"/>
</dbReference>
<comment type="similarity">
    <text evidence="2">Belongs to the methyl-accepting chemotaxis (MCP) protein family.</text>
</comment>
<evidence type="ECO:0000313" key="9">
    <source>
        <dbReference type="Proteomes" id="UP000032668"/>
    </source>
</evidence>
<dbReference type="NCBIfam" id="TIGR00229">
    <property type="entry name" value="sensory_box"/>
    <property type="match status" value="1"/>
</dbReference>
<comment type="caution">
    <text evidence="8">The sequence shown here is derived from an EMBL/GenBank/DDBJ whole genome shotgun (WGS) entry which is preliminary data.</text>
</comment>
<protein>
    <submittedName>
        <fullName evidence="8">Chemotaxis sensory transducer McpH</fullName>
    </submittedName>
</protein>
<dbReference type="InterPro" id="IPR000700">
    <property type="entry name" value="PAS-assoc_C"/>
</dbReference>
<dbReference type="GO" id="GO:0007165">
    <property type="term" value="P:signal transduction"/>
    <property type="evidence" value="ECO:0007669"/>
    <property type="project" value="UniProtKB-KW"/>
</dbReference>
<dbReference type="SMART" id="SM00283">
    <property type="entry name" value="MA"/>
    <property type="match status" value="1"/>
</dbReference>
<dbReference type="CDD" id="cd00130">
    <property type="entry name" value="PAS"/>
    <property type="match status" value="1"/>
</dbReference>
<dbReference type="STRING" id="1120923.SAMN02746095_01424"/>
<dbReference type="Proteomes" id="UP000032668">
    <property type="component" value="Unassembled WGS sequence"/>
</dbReference>
<dbReference type="InterPro" id="IPR013655">
    <property type="entry name" value="PAS_fold_3"/>
</dbReference>
<keyword evidence="4" id="KW-0175">Coiled coil</keyword>
<keyword evidence="9" id="KW-1185">Reference proteome</keyword>
<feature type="domain" description="Methyl-accepting transducer" evidence="5">
    <location>
        <begin position="207"/>
        <end position="416"/>
    </location>
</feature>
<feature type="coiled-coil region" evidence="4">
    <location>
        <begin position="219"/>
        <end position="246"/>
    </location>
</feature>
<dbReference type="Pfam" id="PF00015">
    <property type="entry name" value="MCPsignal"/>
    <property type="match status" value="1"/>
</dbReference>
<proteinExistence type="inferred from homology"/>
<evidence type="ECO:0000259" key="6">
    <source>
        <dbReference type="PROSITE" id="PS50113"/>
    </source>
</evidence>